<dbReference type="Proteomes" id="UP000295399">
    <property type="component" value="Unassembled WGS sequence"/>
</dbReference>
<dbReference type="OrthoDB" id="5291370at2"/>
<dbReference type="RefSeq" id="WP_132707446.1">
    <property type="nucleotide sequence ID" value="NZ_JACIGF010000002.1"/>
</dbReference>
<evidence type="ECO:0000256" key="2">
    <source>
        <dbReference type="SAM" id="Phobius"/>
    </source>
</evidence>
<feature type="transmembrane region" description="Helical" evidence="2">
    <location>
        <begin position="55"/>
        <end position="75"/>
    </location>
</feature>
<dbReference type="GO" id="GO:0016491">
    <property type="term" value="F:oxidoreductase activity"/>
    <property type="evidence" value="ECO:0007669"/>
    <property type="project" value="InterPro"/>
</dbReference>
<gene>
    <name evidence="4" type="ORF">EV659_102194</name>
</gene>
<keyword evidence="2" id="KW-0812">Transmembrane</keyword>
<reference evidence="4 5" key="1">
    <citation type="submission" date="2019-03" db="EMBL/GenBank/DDBJ databases">
        <title>Genomic Encyclopedia of Type Strains, Phase IV (KMG-IV): sequencing the most valuable type-strain genomes for metagenomic binning, comparative biology and taxonomic classification.</title>
        <authorList>
            <person name="Goeker M."/>
        </authorList>
    </citation>
    <scope>NUCLEOTIDE SEQUENCE [LARGE SCALE GENOMIC DNA]</scope>
    <source>
        <strain evidence="4 5">DSM 2132</strain>
    </source>
</reference>
<organism evidence="4 5">
    <name type="scientific">Rhodothalassium salexigens DSM 2132</name>
    <dbReference type="NCBI Taxonomy" id="1188247"/>
    <lineage>
        <taxon>Bacteria</taxon>
        <taxon>Pseudomonadati</taxon>
        <taxon>Pseudomonadota</taxon>
        <taxon>Alphaproteobacteria</taxon>
        <taxon>Rhodothalassiales</taxon>
        <taxon>Rhodothalassiaceae</taxon>
        <taxon>Rhodothalassium</taxon>
    </lineage>
</organism>
<proteinExistence type="predicted"/>
<feature type="region of interest" description="Disordered" evidence="1">
    <location>
        <begin position="241"/>
        <end position="270"/>
    </location>
</feature>
<protein>
    <submittedName>
        <fullName evidence="4">Sterol desaturase/sphingolipid hydroxylase (Fatty acid hydroxylase superfamily)</fullName>
    </submittedName>
</protein>
<name>A0A4R2PQ37_RHOSA</name>
<evidence type="ECO:0000259" key="3">
    <source>
        <dbReference type="Pfam" id="PF04116"/>
    </source>
</evidence>
<feature type="domain" description="Fatty acid hydroxylase" evidence="3">
    <location>
        <begin position="64"/>
        <end position="204"/>
    </location>
</feature>
<evidence type="ECO:0000313" key="4">
    <source>
        <dbReference type="EMBL" id="TCP37787.1"/>
    </source>
</evidence>
<dbReference type="AlphaFoldDB" id="A0A4R2PQ37"/>
<keyword evidence="5" id="KW-1185">Reference proteome</keyword>
<evidence type="ECO:0000313" key="5">
    <source>
        <dbReference type="Proteomes" id="UP000295399"/>
    </source>
</evidence>
<sequence length="270" mass="30272">MFGTSDFWTKQTHHLDKMTMGQLVRAYFRYYAIQAYLAIAAVCILIASFTVTAVVPNLLAIGSTLILFPLVWYILHRWVLHGTWLAKSPLTAATWKRIHYDHHMDPHNLQVLFGALHTTLPPIALITMPIGYGLDGIGGLCVAFATGCLMAAANEFVHCIQHLSIKPGNDALKTMKLRHMAHHFHDEDGNYGITDFTWDRIFGTLYDRQDRPEKSPYVFNLGYDAAMAARYPWVAELSGGVDERHPKHRRPPKGYDELAADGDAPAAGQN</sequence>
<dbReference type="GO" id="GO:0005506">
    <property type="term" value="F:iron ion binding"/>
    <property type="evidence" value="ECO:0007669"/>
    <property type="project" value="InterPro"/>
</dbReference>
<feature type="transmembrane region" description="Helical" evidence="2">
    <location>
        <begin position="27"/>
        <end position="49"/>
    </location>
</feature>
<dbReference type="Pfam" id="PF04116">
    <property type="entry name" value="FA_hydroxylase"/>
    <property type="match status" value="1"/>
</dbReference>
<accession>A0A4R2PQ37</accession>
<evidence type="ECO:0000256" key="1">
    <source>
        <dbReference type="SAM" id="MobiDB-lite"/>
    </source>
</evidence>
<comment type="caution">
    <text evidence="4">The sequence shown here is derived from an EMBL/GenBank/DDBJ whole genome shotgun (WGS) entry which is preliminary data.</text>
</comment>
<keyword evidence="2" id="KW-0472">Membrane</keyword>
<dbReference type="InParanoid" id="A0A4R2PQ37"/>
<keyword evidence="2" id="KW-1133">Transmembrane helix</keyword>
<dbReference type="EMBL" id="SLXO01000002">
    <property type="protein sequence ID" value="TCP37787.1"/>
    <property type="molecule type" value="Genomic_DNA"/>
</dbReference>
<dbReference type="InterPro" id="IPR006694">
    <property type="entry name" value="Fatty_acid_hydroxylase"/>
</dbReference>
<dbReference type="GO" id="GO:0008610">
    <property type="term" value="P:lipid biosynthetic process"/>
    <property type="evidence" value="ECO:0007669"/>
    <property type="project" value="InterPro"/>
</dbReference>